<evidence type="ECO:0000313" key="2">
    <source>
        <dbReference type="Proteomes" id="UP000048984"/>
    </source>
</evidence>
<reference evidence="1 2" key="2">
    <citation type="submission" date="2015-10" db="EMBL/GenBank/DDBJ databases">
        <title>Draft Genome Sequence of Prosthecomicrobium hirschii ATCC 27832.</title>
        <authorList>
            <person name="Daniel J."/>
            <person name="Givan S.A."/>
            <person name="Brun Y.V."/>
            <person name="Brown P.J."/>
        </authorList>
    </citation>
    <scope>NUCLEOTIDE SEQUENCE [LARGE SCALE GENOMIC DNA]</scope>
    <source>
        <strain evidence="1 2">16</strain>
    </source>
</reference>
<protein>
    <submittedName>
        <fullName evidence="1">Uncharacterized protein</fullName>
    </submittedName>
</protein>
<keyword evidence="2" id="KW-1185">Reference proteome</keyword>
<sequence>MGCGPDRSAAVPRGGRGEAMSDNDIFADQQAIAADLDLLEGLLWARATLSERLASASLSRDPDVLDTLRIESMYQFAEFFFLLRARGIEEVEQIEQLADVHNAHIVGLTKDAEKMRRLGLRKQRLLDAMFTSDTLPRLLQNWRDRPGQLDQSNLARFLVTVMSTETARKLAVAAAEGGFLDRAKSPYGTVLVRSTGVMEQIFGATVRDLRAKILASRAGGGA</sequence>
<comment type="caution">
    <text evidence="1">The sequence shown here is derived from an EMBL/GenBank/DDBJ whole genome shotgun (WGS) entry which is preliminary data.</text>
</comment>
<accession>A0A0P6WF54</accession>
<reference evidence="1 2" key="1">
    <citation type="submission" date="2015-09" db="EMBL/GenBank/DDBJ databases">
        <authorList>
            <person name="Jackson K.R."/>
            <person name="Lunt B.L."/>
            <person name="Fisher J.N.B."/>
            <person name="Gardner A.V."/>
            <person name="Bailey M.E."/>
            <person name="Deus L.M."/>
            <person name="Earl A.S."/>
            <person name="Gibby P.D."/>
            <person name="Hartmann K.A."/>
            <person name="Liu J.E."/>
            <person name="Manci A.M."/>
            <person name="Nielsen D.A."/>
            <person name="Solomon M.B."/>
            <person name="Breakwell D.P."/>
            <person name="Burnett S.H."/>
            <person name="Grose J.H."/>
        </authorList>
    </citation>
    <scope>NUCLEOTIDE SEQUENCE [LARGE SCALE GENOMIC DNA]</scope>
    <source>
        <strain evidence="1 2">16</strain>
    </source>
</reference>
<evidence type="ECO:0000313" key="1">
    <source>
        <dbReference type="EMBL" id="KPL55045.1"/>
    </source>
</evidence>
<dbReference type="Proteomes" id="UP000048984">
    <property type="component" value="Unassembled WGS sequence"/>
</dbReference>
<proteinExistence type="predicted"/>
<name>A0A0P6WF54_9HYPH</name>
<organism evidence="1 2">
    <name type="scientific">Prosthecodimorpha hirschii</name>
    <dbReference type="NCBI Taxonomy" id="665126"/>
    <lineage>
        <taxon>Bacteria</taxon>
        <taxon>Pseudomonadati</taxon>
        <taxon>Pseudomonadota</taxon>
        <taxon>Alphaproteobacteria</taxon>
        <taxon>Hyphomicrobiales</taxon>
        <taxon>Ancalomicrobiaceae</taxon>
        <taxon>Prosthecodimorpha</taxon>
    </lineage>
</organism>
<gene>
    <name evidence="1" type="ORF">ABB55_24795</name>
</gene>
<dbReference type="EMBL" id="LJYW01000001">
    <property type="protein sequence ID" value="KPL55045.1"/>
    <property type="molecule type" value="Genomic_DNA"/>
</dbReference>
<dbReference type="AlphaFoldDB" id="A0A0P6WF54"/>